<gene>
    <name evidence="1" type="ORF">L3Q82_014222</name>
</gene>
<keyword evidence="2" id="KW-1185">Reference proteome</keyword>
<protein>
    <submittedName>
        <fullName evidence="1">Uncharacterized protein</fullName>
    </submittedName>
</protein>
<proteinExistence type="predicted"/>
<reference evidence="1" key="1">
    <citation type="submission" date="2022-04" db="EMBL/GenBank/DDBJ databases">
        <title>Jade perch genome.</title>
        <authorList>
            <person name="Chao B."/>
        </authorList>
    </citation>
    <scope>NUCLEOTIDE SEQUENCE</scope>
    <source>
        <strain evidence="1">CB-2022</strain>
    </source>
</reference>
<accession>A0ACB8VVY5</accession>
<organism evidence="1 2">
    <name type="scientific">Scortum barcoo</name>
    <name type="common">barcoo grunter</name>
    <dbReference type="NCBI Taxonomy" id="214431"/>
    <lineage>
        <taxon>Eukaryota</taxon>
        <taxon>Metazoa</taxon>
        <taxon>Chordata</taxon>
        <taxon>Craniata</taxon>
        <taxon>Vertebrata</taxon>
        <taxon>Euteleostomi</taxon>
        <taxon>Actinopterygii</taxon>
        <taxon>Neopterygii</taxon>
        <taxon>Teleostei</taxon>
        <taxon>Neoteleostei</taxon>
        <taxon>Acanthomorphata</taxon>
        <taxon>Eupercaria</taxon>
        <taxon>Centrarchiformes</taxon>
        <taxon>Terapontoidei</taxon>
        <taxon>Terapontidae</taxon>
        <taxon>Scortum</taxon>
    </lineage>
</organism>
<dbReference type="EMBL" id="CM041547">
    <property type="protein sequence ID" value="KAI3359870.1"/>
    <property type="molecule type" value="Genomic_DNA"/>
</dbReference>
<feature type="non-terminal residue" evidence="1">
    <location>
        <position position="1"/>
    </location>
</feature>
<sequence>PPPSPPSSSSLWSHRYSTWEPEENILDARLFTAFEERERERELFGPKKRGPKPETFLLKAKAKAKEKTYEFRAEAPRGIQVSYPIPEPVITPRAREGLRTVVPTIFPPSAVNRGESVHVRPPEPERRPRPTPPAALTVQESARVPKKRGRKPKLHLHFDRDDDLAADPRTRTPKGAGSWTSRRPTACPKCPGACTTTERRQTTASSSSPRGFRRRPRSRPSPAASRGTPGCLTAAPSIQMCAKAIRGATGLDVRAGRLVLRAGSSPRNTGDTR</sequence>
<name>A0ACB8VVY5_9TELE</name>
<evidence type="ECO:0000313" key="2">
    <source>
        <dbReference type="Proteomes" id="UP000831701"/>
    </source>
</evidence>
<evidence type="ECO:0000313" key="1">
    <source>
        <dbReference type="EMBL" id="KAI3359870.1"/>
    </source>
</evidence>
<comment type="caution">
    <text evidence="1">The sequence shown here is derived from an EMBL/GenBank/DDBJ whole genome shotgun (WGS) entry which is preliminary data.</text>
</comment>
<dbReference type="Proteomes" id="UP000831701">
    <property type="component" value="Chromosome 17"/>
</dbReference>